<dbReference type="OrthoDB" id="3353107at2759"/>
<feature type="domain" description="Integrase catalytic" evidence="3">
    <location>
        <begin position="242"/>
        <end position="424"/>
    </location>
</feature>
<feature type="region of interest" description="Disordered" evidence="2">
    <location>
        <begin position="457"/>
        <end position="477"/>
    </location>
</feature>
<accession>A0A8H5LUS5</accession>
<reference evidence="4 5" key="1">
    <citation type="journal article" date="2020" name="ISME J.">
        <title>Uncovering the hidden diversity of litter-decomposition mechanisms in mushroom-forming fungi.</title>
        <authorList>
            <person name="Floudas D."/>
            <person name="Bentzer J."/>
            <person name="Ahren D."/>
            <person name="Johansson T."/>
            <person name="Persson P."/>
            <person name="Tunlid A."/>
        </authorList>
    </citation>
    <scope>NUCLEOTIDE SEQUENCE [LARGE SCALE GENOMIC DNA]</scope>
    <source>
        <strain evidence="4 5">CBS 291.85</strain>
    </source>
</reference>
<dbReference type="AlphaFoldDB" id="A0A8H5LUS5"/>
<dbReference type="PANTHER" id="PTHR46791">
    <property type="entry name" value="EXPRESSED PROTEIN"/>
    <property type="match status" value="1"/>
</dbReference>
<dbReference type="GO" id="GO:0005634">
    <property type="term" value="C:nucleus"/>
    <property type="evidence" value="ECO:0007669"/>
    <property type="project" value="UniProtKB-ARBA"/>
</dbReference>
<feature type="compositionally biased region" description="Acidic residues" evidence="2">
    <location>
        <begin position="468"/>
        <end position="477"/>
    </location>
</feature>
<evidence type="ECO:0000259" key="3">
    <source>
        <dbReference type="PROSITE" id="PS50994"/>
    </source>
</evidence>
<protein>
    <recommendedName>
        <fullName evidence="3">Integrase catalytic domain-containing protein</fullName>
    </recommendedName>
</protein>
<dbReference type="Proteomes" id="UP000559256">
    <property type="component" value="Unassembled WGS sequence"/>
</dbReference>
<proteinExistence type="predicted"/>
<name>A0A8H5LUS5_9AGAR</name>
<dbReference type="InterPro" id="IPR012337">
    <property type="entry name" value="RNaseH-like_sf"/>
</dbReference>
<dbReference type="GO" id="GO:0003723">
    <property type="term" value="F:RNA binding"/>
    <property type="evidence" value="ECO:0007669"/>
    <property type="project" value="UniProtKB-KW"/>
</dbReference>
<keyword evidence="1" id="KW-0694">RNA-binding</keyword>
<evidence type="ECO:0000313" key="4">
    <source>
        <dbReference type="EMBL" id="KAF5370342.1"/>
    </source>
</evidence>
<dbReference type="InterPro" id="IPR001584">
    <property type="entry name" value="Integrase_cat-core"/>
</dbReference>
<evidence type="ECO:0000313" key="5">
    <source>
        <dbReference type="Proteomes" id="UP000559256"/>
    </source>
</evidence>
<dbReference type="Gene3D" id="3.30.420.10">
    <property type="entry name" value="Ribonuclease H-like superfamily/Ribonuclease H"/>
    <property type="match status" value="1"/>
</dbReference>
<keyword evidence="5" id="KW-1185">Reference proteome</keyword>
<evidence type="ECO:0000256" key="2">
    <source>
        <dbReference type="SAM" id="MobiDB-lite"/>
    </source>
</evidence>
<evidence type="ECO:0000256" key="1">
    <source>
        <dbReference type="ARBA" id="ARBA00022884"/>
    </source>
</evidence>
<dbReference type="GO" id="GO:0015074">
    <property type="term" value="P:DNA integration"/>
    <property type="evidence" value="ECO:0007669"/>
    <property type="project" value="InterPro"/>
</dbReference>
<dbReference type="InterPro" id="IPR036397">
    <property type="entry name" value="RNaseH_sf"/>
</dbReference>
<dbReference type="EMBL" id="JAACJM010000011">
    <property type="protein sequence ID" value="KAF5370342.1"/>
    <property type="molecule type" value="Genomic_DNA"/>
</dbReference>
<dbReference type="SUPFAM" id="SSF53098">
    <property type="entry name" value="Ribonuclease H-like"/>
    <property type="match status" value="1"/>
</dbReference>
<dbReference type="PROSITE" id="PS50994">
    <property type="entry name" value="INTEGRASE"/>
    <property type="match status" value="1"/>
</dbReference>
<sequence>MSLPPLPIPRHRSSQPTNVVQADQTLRDIYRSAISMLSLPSIDPRRTEYHLQTIARDAVPLLIAVEDLSGSSELKKWVYECAEEFGALCIRLAEAGAQPDEENPNIHFINPVTTVRTGKRGQPRKVIDPSYLCKAMNPKRRIPITVLAKALKVSTKTVTSSLKQNNINYKPSRISDRQLDNVVKTFQQKKPRSGEQYLTGYLRQSGLKVQRQRIRESVRRVDKLGHALRLQQKRKIERVPYMVSRPNALWHIDGHHKLILWGIVIHSCVDGFSRKVTGLRASTDNRASTVLRMFSCAVNRYRWPSRVRGDRGGENRDVSVVMILHRGLRRGSFIWGSSTHNTRIERLWVEVGTQFVWAWRAFFFRLERRHYLDRKNPHHLWLLQFLFLDTINDDCKEFQKDWNAHPISGLGHGRSPNDLFFLGQLRHGIYKDDCEGCSPEEIARSYGVYGTPIHRHAHQTGAGHSSDEESESESDCEEWYGIDDETNSADSWYGIGGEADDVEVQAQFESDNESYQAVDAPDHSKPFDQKRMMVFTDALAQMREEGRVPSGYGLLEDELGEDGYPGLETISTGRTAASPLAATAFAMAPLSTVAGIQTSNGDSRVFYQRSDGSIWSSCVSGHWESGGQTTCDVQIVPKAEALLSTPLAAVGDDNLNEWHLYFFSTTSILSEYVFQTSAISATNPSGVRGGASCTDCVTSELFQAVVAKNKALWAMREDDNGTQKLRVWFISAGQPTTITEAGKQGGDVWKLIGMPNSSGN</sequence>
<gene>
    <name evidence="4" type="ORF">D9758_006985</name>
</gene>
<dbReference type="PANTHER" id="PTHR46791:SF5">
    <property type="entry name" value="CLR5 DOMAIN-CONTAINING PROTEIN-RELATED"/>
    <property type="match status" value="1"/>
</dbReference>
<dbReference type="Pfam" id="PF24764">
    <property type="entry name" value="rva_4"/>
    <property type="match status" value="1"/>
</dbReference>
<dbReference type="Gene3D" id="2.120.10.70">
    <property type="entry name" value="Fucose-specific lectin"/>
    <property type="match status" value="1"/>
</dbReference>
<dbReference type="InterPro" id="IPR058913">
    <property type="entry name" value="Integrase_dom_put"/>
</dbReference>
<comment type="caution">
    <text evidence="4">The sequence shown here is derived from an EMBL/GenBank/DDBJ whole genome shotgun (WGS) entry which is preliminary data.</text>
</comment>
<organism evidence="4 5">
    <name type="scientific">Tetrapyrgos nigripes</name>
    <dbReference type="NCBI Taxonomy" id="182062"/>
    <lineage>
        <taxon>Eukaryota</taxon>
        <taxon>Fungi</taxon>
        <taxon>Dikarya</taxon>
        <taxon>Basidiomycota</taxon>
        <taxon>Agaricomycotina</taxon>
        <taxon>Agaricomycetes</taxon>
        <taxon>Agaricomycetidae</taxon>
        <taxon>Agaricales</taxon>
        <taxon>Marasmiineae</taxon>
        <taxon>Marasmiaceae</taxon>
        <taxon>Tetrapyrgos</taxon>
    </lineage>
</organism>